<evidence type="ECO:0000313" key="7">
    <source>
        <dbReference type="Proteomes" id="UP001430647"/>
    </source>
</evidence>
<keyword evidence="2" id="KW-0472">Membrane</keyword>
<evidence type="ECO:0000313" key="5">
    <source>
        <dbReference type="EMBL" id="MCI2260960.1"/>
    </source>
</evidence>
<name>A0AAU8I6V8_9XANT</name>
<evidence type="ECO:0000256" key="2">
    <source>
        <dbReference type="ARBA" id="ARBA00023136"/>
    </source>
</evidence>
<keyword evidence="6" id="KW-0675">Receptor</keyword>
<dbReference type="EMBL" id="JAKJPQ010000004">
    <property type="protein sequence ID" value="MCI2260960.1"/>
    <property type="molecule type" value="Genomic_DNA"/>
</dbReference>
<dbReference type="GO" id="GO:0009279">
    <property type="term" value="C:cell outer membrane"/>
    <property type="evidence" value="ECO:0007669"/>
    <property type="project" value="UniProtKB-SubCell"/>
</dbReference>
<feature type="chain" id="PRO_5043975411" evidence="4">
    <location>
        <begin position="46"/>
        <end position="796"/>
    </location>
</feature>
<proteinExistence type="predicted"/>
<dbReference type="EMBL" id="CP131914">
    <property type="protein sequence ID" value="XCI81003.1"/>
    <property type="molecule type" value="Genomic_DNA"/>
</dbReference>
<dbReference type="Gene3D" id="2.40.170.20">
    <property type="entry name" value="TonB-dependent receptor, beta-barrel domain"/>
    <property type="match status" value="1"/>
</dbReference>
<dbReference type="AlphaFoldDB" id="A0AAU8I6V8"/>
<organism evidence="6">
    <name type="scientific">Xanthomonas indica</name>
    <dbReference type="NCBI Taxonomy" id="2912242"/>
    <lineage>
        <taxon>Bacteria</taxon>
        <taxon>Pseudomonadati</taxon>
        <taxon>Pseudomonadota</taxon>
        <taxon>Gammaproteobacteria</taxon>
        <taxon>Lysobacterales</taxon>
        <taxon>Lysobacteraceae</taxon>
        <taxon>Xanthomonas</taxon>
    </lineage>
</organism>
<protein>
    <submittedName>
        <fullName evidence="6">TonB-dependent receptor plug domain-containing protein</fullName>
    </submittedName>
</protein>
<feature type="signal peptide" evidence="4">
    <location>
        <begin position="1"/>
        <end position="45"/>
    </location>
</feature>
<dbReference type="KEGG" id="xin:Q7W82_02235"/>
<dbReference type="InterPro" id="IPR010917">
    <property type="entry name" value="TonB_rcpt_CS"/>
</dbReference>
<evidence type="ECO:0000256" key="4">
    <source>
        <dbReference type="SAM" id="SignalP"/>
    </source>
</evidence>
<keyword evidence="3" id="KW-0998">Cell outer membrane</keyword>
<gene>
    <name evidence="5" type="ORF">L3V74_05350</name>
    <name evidence="6" type="ORF">Q7W82_02235</name>
</gene>
<evidence type="ECO:0000256" key="3">
    <source>
        <dbReference type="ARBA" id="ARBA00023237"/>
    </source>
</evidence>
<dbReference type="InterPro" id="IPR036942">
    <property type="entry name" value="Beta-barrel_TonB_sf"/>
</dbReference>
<reference evidence="5" key="2">
    <citation type="submission" date="2022-01" db="EMBL/GenBank/DDBJ databases">
        <authorList>
            <person name="Rana R."/>
            <person name="Patil P.B."/>
        </authorList>
    </citation>
    <scope>NUCLEOTIDE SEQUENCE</scope>
    <source>
        <strain evidence="5">PPL560</strain>
    </source>
</reference>
<sequence>MHVTSSHLRVAVLPLPAPHRGIRPGTPSVLSAALGACLAASAAHAAEAATSADPGTTPTTLSALDVVASPHAAAVAPTQVVGPNRYVINAGDMDADLAGSNGLARLKTVPGASYTATDGLGLDVSATSLFVRGFRMNEMGITFEGVPLNDSGFLSLTGNSVVNVGVPDAIGSITVSPGAAPVSVFSSSANGGALEYRLGEPKDTPGLRLKQGVGSDATRVTTVSAQSGQLGDTGPKVQVDLQRLGADKYQGGGTQRFLRGDLKATQDVAWGTFTMFLSASHAAMWGYNNLSFDMLDKLGWHADSVYPDYAKAYAVALPQNAGASCGAYSCGVLAGLLPYDTGQVTDDRIASLAHDFHVSDALSGRVQVYSARSRTHATLSDPTTPSPNGAPFSEQVQVPHLQRSGALLTLTYLLGRHTLSAGLWDERSTADAATFWYTEPLLGQGAPLRTIGPWDTYGPAFKTDNASHWTTRARQAYVHDDIALSDTLVLGVGAKAVDFRTRGGGVGDAPDRPASGTLRARRAFLPHLSLFWSPTTQTDGFIDLGSTMNGFRVAQRGNIGYTASAWTVPDQATFDRLARHLQPEQDWNLTVGGTHRLDRATVTADVFYGDIRHRLLSAAVGTQFAQVNTVQVMPKMHTFGADLGVTADLTPHLQFYQGVALARSVYDRDVVVDGSVYPTQGKAQPGYPQLSLVSDLSAHLRHWRLGATSTEYLHQPFTYENDLRVPAFWQVNAYTAYTLGPDSPLPGLELRLDVSNLLDRHNIGTANIAGSAFAGDYQTLQRSAPRQLLFSTSLAF</sequence>
<evidence type="ECO:0000256" key="1">
    <source>
        <dbReference type="ARBA" id="ARBA00004442"/>
    </source>
</evidence>
<keyword evidence="4" id="KW-0732">Signal</keyword>
<dbReference type="SUPFAM" id="SSF56935">
    <property type="entry name" value="Porins"/>
    <property type="match status" value="1"/>
</dbReference>
<reference evidence="6" key="3">
    <citation type="submission" date="2023-08" db="EMBL/GenBank/DDBJ databases">
        <title>Complete genome sequence of Xanthomonas indica.</title>
        <authorList>
            <person name="Patil P.B."/>
            <person name="Rana R."/>
        </authorList>
    </citation>
    <scope>NUCLEOTIDE SEQUENCE</scope>
    <source>
        <strain evidence="6">PPL560</strain>
    </source>
</reference>
<evidence type="ECO:0000313" key="6">
    <source>
        <dbReference type="EMBL" id="XCI81003.1"/>
    </source>
</evidence>
<dbReference type="Proteomes" id="UP001430647">
    <property type="component" value="Unassembled WGS sequence"/>
</dbReference>
<accession>A0AAU8I6V8</accession>
<comment type="subcellular location">
    <subcellularLocation>
        <location evidence="1">Cell outer membrane</location>
    </subcellularLocation>
</comment>
<dbReference type="InterPro" id="IPR037066">
    <property type="entry name" value="Plug_dom_sf"/>
</dbReference>
<keyword evidence="7" id="KW-1185">Reference proteome</keyword>
<reference evidence="5 7" key="1">
    <citation type="journal article" date="2022" name="Curr. Microbiol.">
        <title>Xanthomonas indica sp. nov., a Novel Member of Non-Pathogenic Xanthomonas Community from Healthy Rice Seeds.</title>
        <authorList>
            <person name="Rana R."/>
            <person name="Madhavan V.N."/>
            <person name="Saroha T."/>
            <person name="Bansal K."/>
            <person name="Kaur A."/>
            <person name="Sonti R.V."/>
            <person name="Patel H.K."/>
            <person name="Patil P.B."/>
        </authorList>
    </citation>
    <scope>NUCLEOTIDE SEQUENCE [LARGE SCALE GENOMIC DNA]</scope>
    <source>
        <strain evidence="5 7">PPL560</strain>
    </source>
</reference>
<dbReference type="PROSITE" id="PS01156">
    <property type="entry name" value="TONB_DEPENDENT_REC_2"/>
    <property type="match status" value="1"/>
</dbReference>
<dbReference type="Gene3D" id="2.170.130.10">
    <property type="entry name" value="TonB-dependent receptor, plug domain"/>
    <property type="match status" value="1"/>
</dbReference>